<dbReference type="SUPFAM" id="SSF52425">
    <property type="entry name" value="Cryptochrome/photolyase, N-terminal domain"/>
    <property type="match status" value="1"/>
</dbReference>
<dbReference type="GO" id="GO:0003904">
    <property type="term" value="F:deoxyribodipyrimidine photo-lyase activity"/>
    <property type="evidence" value="ECO:0007669"/>
    <property type="project" value="UniProtKB-EC"/>
</dbReference>
<evidence type="ECO:0000313" key="17">
    <source>
        <dbReference type="Proteomes" id="UP000501726"/>
    </source>
</evidence>
<dbReference type="InterPro" id="IPR006050">
    <property type="entry name" value="DNA_photolyase_N"/>
</dbReference>
<dbReference type="PANTHER" id="PTHR11455">
    <property type="entry name" value="CRYPTOCHROME"/>
    <property type="match status" value="1"/>
</dbReference>
<dbReference type="GO" id="GO:0003677">
    <property type="term" value="F:DNA binding"/>
    <property type="evidence" value="ECO:0007669"/>
    <property type="project" value="TreeGrafter"/>
</dbReference>
<dbReference type="PANTHER" id="PTHR11455:SF9">
    <property type="entry name" value="CRYPTOCHROME CIRCADIAN CLOCK 5 ISOFORM X1"/>
    <property type="match status" value="1"/>
</dbReference>
<sequence>MAKTTLVWLQRELRLSHFPALEKAIAHSERVALVYFHDPKHSIGDANSIWLAQALQSLKNQMRSKKADLLIFSGDFATCFADALQQVQAQQVFYSFQVGEPFASLQNQALNICQAQKIALQPFFSEFWFDPGVVLNQQKNPYVVFTPFYKAALSKLALLEPFNETVTHQPDDWQKLAWPQLRAQGLDKIPEDLLQLQAQSWAQKILKYWTVSEQGAWEKLDFFIRHNLQDYTEDRDFPAIEATSVLSPYLHFGQISSRAIYFELLARSESEPALNYQPWVRQLLWREFARLLMWFFPYTEKTPFQEKFNAMPWQSDAEFIRAWQQGQTGIPIIDAGMRQLWETGYMHNRVRMVVASLLTKDLNQSWLHGLQWFADTLVDADPANNTMGWQWVAGCGVDAAPYYRLFNPLRQSERFDAEGDYIRQWVPEIKALSKKAIHAPWLHQAECRMKGIELGRDYPLPVVDLSESRSQHLQRVEHLKQV</sequence>
<feature type="binding site" evidence="12">
    <location>
        <begin position="243"/>
        <end position="247"/>
    </location>
    <ligand>
        <name>FAD</name>
        <dbReference type="ChEBI" id="CHEBI:57692"/>
    </ligand>
</feature>
<evidence type="ECO:0000256" key="2">
    <source>
        <dbReference type="ARBA" id="ARBA00005862"/>
    </source>
</evidence>
<feature type="binding site" evidence="12">
    <location>
        <position position="279"/>
    </location>
    <ligand>
        <name>FAD</name>
        <dbReference type="ChEBI" id="CHEBI:57692"/>
    </ligand>
</feature>
<dbReference type="GO" id="GO:0000719">
    <property type="term" value="P:photoreactive repair"/>
    <property type="evidence" value="ECO:0007669"/>
    <property type="project" value="UniProtKB-ARBA"/>
</dbReference>
<dbReference type="Gene3D" id="3.40.50.620">
    <property type="entry name" value="HUPs"/>
    <property type="match status" value="1"/>
</dbReference>
<evidence type="ECO:0000256" key="10">
    <source>
        <dbReference type="ARBA" id="ARBA00059220"/>
    </source>
</evidence>
<keyword evidence="17" id="KW-1185">Reference proteome</keyword>
<feature type="site" description="Electron transfer via tryptophanyl radical" evidence="13">
    <location>
        <position position="313"/>
    </location>
</feature>
<evidence type="ECO:0000256" key="14">
    <source>
        <dbReference type="RuleBase" id="RU004182"/>
    </source>
</evidence>
<comment type="cofactor">
    <cofactor evidence="12">
        <name>FAD</name>
        <dbReference type="ChEBI" id="CHEBI:57692"/>
    </cofactor>
    <text evidence="12">Binds 1 FAD per subunit.</text>
</comment>
<keyword evidence="7 14" id="KW-0157">Chromophore</keyword>
<comment type="catalytic activity">
    <reaction evidence="9">
        <text>cyclobutadipyrimidine (in DNA) = 2 pyrimidine residues (in DNA).</text>
        <dbReference type="EC" id="4.1.99.3"/>
    </reaction>
</comment>
<feature type="domain" description="Photolyase/cryptochrome alpha/beta" evidence="15">
    <location>
        <begin position="3"/>
        <end position="128"/>
    </location>
</feature>
<evidence type="ECO:0000256" key="6">
    <source>
        <dbReference type="ARBA" id="ARBA00022827"/>
    </source>
</evidence>
<dbReference type="PROSITE" id="PS00394">
    <property type="entry name" value="DNA_PHOTOLYASES_1_1"/>
    <property type="match status" value="1"/>
</dbReference>
<reference evidence="17" key="1">
    <citation type="submission" date="2019-11" db="EMBL/GenBank/DDBJ databases">
        <title>Isolation and characterization of two novel species in the genus Thiomicrorhabdus.</title>
        <authorList>
            <person name="Mochizuki J."/>
            <person name="Kojima H."/>
            <person name="Fukui M."/>
        </authorList>
    </citation>
    <scope>NUCLEOTIDE SEQUENCE [LARGE SCALE GENOMIC DNA]</scope>
    <source>
        <strain evidence="17">aks77</strain>
    </source>
</reference>
<dbReference type="InterPro" id="IPR002081">
    <property type="entry name" value="Cryptochrome/DNA_photolyase_1"/>
</dbReference>
<proteinExistence type="inferred from homology"/>
<dbReference type="InterPro" id="IPR036134">
    <property type="entry name" value="Crypto/Photolyase_FAD-like_sf"/>
</dbReference>
<dbReference type="FunFam" id="1.10.579.10:FF:000003">
    <property type="entry name" value="Deoxyribodipyrimidine photo-lyase"/>
    <property type="match status" value="1"/>
</dbReference>
<evidence type="ECO:0000256" key="7">
    <source>
        <dbReference type="ARBA" id="ARBA00022991"/>
    </source>
</evidence>
<keyword evidence="16" id="KW-0456">Lyase</keyword>
<dbReference type="InterPro" id="IPR005101">
    <property type="entry name" value="Cryptochr/Photolyase_FAD-bd"/>
</dbReference>
<dbReference type="PROSITE" id="PS51645">
    <property type="entry name" value="PHR_CRY_ALPHA_BETA"/>
    <property type="match status" value="1"/>
</dbReference>
<name>A0A6F8PXM0_9GAMM</name>
<feature type="binding site" evidence="12">
    <location>
        <begin position="379"/>
        <end position="381"/>
    </location>
    <ligand>
        <name>FAD</name>
        <dbReference type="ChEBI" id="CHEBI:57692"/>
    </ligand>
</feature>
<dbReference type="InterPro" id="IPR036155">
    <property type="entry name" value="Crypto/Photolyase_N_sf"/>
</dbReference>
<dbReference type="GO" id="GO:0009416">
    <property type="term" value="P:response to light stimulus"/>
    <property type="evidence" value="ECO:0007669"/>
    <property type="project" value="TreeGrafter"/>
</dbReference>
<evidence type="ECO:0000313" key="16">
    <source>
        <dbReference type="EMBL" id="BBP46787.1"/>
    </source>
</evidence>
<organism evidence="16 17">
    <name type="scientific">Thiosulfatimonas sediminis</name>
    <dbReference type="NCBI Taxonomy" id="2675054"/>
    <lineage>
        <taxon>Bacteria</taxon>
        <taxon>Pseudomonadati</taxon>
        <taxon>Pseudomonadota</taxon>
        <taxon>Gammaproteobacteria</taxon>
        <taxon>Thiotrichales</taxon>
        <taxon>Piscirickettsiaceae</taxon>
        <taxon>Thiosulfatimonas</taxon>
    </lineage>
</organism>
<evidence type="ECO:0000256" key="5">
    <source>
        <dbReference type="ARBA" id="ARBA00022630"/>
    </source>
</evidence>
<evidence type="ECO:0000256" key="13">
    <source>
        <dbReference type="PIRSR" id="PIRSR602081-2"/>
    </source>
</evidence>
<evidence type="ECO:0000259" key="15">
    <source>
        <dbReference type="PROSITE" id="PS51645"/>
    </source>
</evidence>
<dbReference type="InterPro" id="IPR018394">
    <property type="entry name" value="DNA_photolyase_1_CS_C"/>
</dbReference>
<dbReference type="AlphaFoldDB" id="A0A6F8PXM0"/>
<dbReference type="Gene3D" id="1.25.40.80">
    <property type="match status" value="1"/>
</dbReference>
<comment type="cofactor">
    <cofactor evidence="1">
        <name>(6R)-5,10-methylene-5,6,7,8-tetrahydrofolate</name>
        <dbReference type="ChEBI" id="CHEBI:15636"/>
    </cofactor>
</comment>
<evidence type="ECO:0000256" key="12">
    <source>
        <dbReference type="PIRSR" id="PIRSR602081-1"/>
    </source>
</evidence>
<dbReference type="Proteomes" id="UP000501726">
    <property type="component" value="Chromosome"/>
</dbReference>
<dbReference type="EMBL" id="AP021889">
    <property type="protein sequence ID" value="BBP46787.1"/>
    <property type="molecule type" value="Genomic_DNA"/>
</dbReference>
<dbReference type="RefSeq" id="WP_173273770.1">
    <property type="nucleotide sequence ID" value="NZ_AP021889.1"/>
</dbReference>
<protein>
    <recommendedName>
        <fullName evidence="4">Deoxyribodipyrimidine photo-lyase</fullName>
        <ecNumber evidence="3">4.1.99.3</ecNumber>
    </recommendedName>
    <alternativeName>
        <fullName evidence="8">DNA photolyase</fullName>
    </alternativeName>
    <alternativeName>
        <fullName evidence="11">Photoreactivating enzyme</fullName>
    </alternativeName>
</protein>
<evidence type="ECO:0000256" key="1">
    <source>
        <dbReference type="ARBA" id="ARBA00001932"/>
    </source>
</evidence>
<evidence type="ECO:0000256" key="11">
    <source>
        <dbReference type="ARBA" id="ARBA00083107"/>
    </source>
</evidence>
<keyword evidence="5 12" id="KW-0285">Flavoprotein</keyword>
<gene>
    <name evidence="16" type="primary">phrB</name>
    <name evidence="16" type="ORF">THMIRHAS_21600</name>
</gene>
<dbReference type="EC" id="4.1.99.3" evidence="3"/>
<keyword evidence="6 12" id="KW-0274">FAD</keyword>
<feature type="binding site" evidence="12">
    <location>
        <position position="231"/>
    </location>
    <ligand>
        <name>FAD</name>
        <dbReference type="ChEBI" id="CHEBI:57692"/>
    </ligand>
</feature>
<accession>A0A6F8PXM0</accession>
<evidence type="ECO:0000256" key="3">
    <source>
        <dbReference type="ARBA" id="ARBA00013149"/>
    </source>
</evidence>
<comment type="function">
    <text evidence="10">Involved in repair of UV radiation-induced DNA damage. Catalyzes the light-dependent monomerization (300-600 nm) of cyclobutyl pyrimidine dimers (in cis-syn configuration), which are formed between adjacent bases on the same DNA strand upon exposure to ultraviolet radiation.</text>
</comment>
<dbReference type="PRINTS" id="PR00147">
    <property type="entry name" value="DNAPHOTLYASE"/>
</dbReference>
<dbReference type="GO" id="GO:0071949">
    <property type="term" value="F:FAD binding"/>
    <property type="evidence" value="ECO:0007669"/>
    <property type="project" value="TreeGrafter"/>
</dbReference>
<comment type="similarity">
    <text evidence="14">Belongs to the DNA photolyase family.</text>
</comment>
<dbReference type="Pfam" id="PF00875">
    <property type="entry name" value="DNA_photolyase"/>
    <property type="match status" value="1"/>
</dbReference>
<dbReference type="SUPFAM" id="SSF48173">
    <property type="entry name" value="Cryptochrome/photolyase FAD-binding domain"/>
    <property type="match status" value="1"/>
</dbReference>
<evidence type="ECO:0000256" key="8">
    <source>
        <dbReference type="ARBA" id="ARBA00031671"/>
    </source>
</evidence>
<dbReference type="Pfam" id="PF03441">
    <property type="entry name" value="FAD_binding_7"/>
    <property type="match status" value="1"/>
</dbReference>
<comment type="similarity">
    <text evidence="2">Belongs to the DNA photolyase class-1 family.</text>
</comment>
<evidence type="ECO:0000256" key="4">
    <source>
        <dbReference type="ARBA" id="ARBA00014046"/>
    </source>
</evidence>
<evidence type="ECO:0000256" key="9">
    <source>
        <dbReference type="ARBA" id="ARBA00033999"/>
    </source>
</evidence>
<dbReference type="KEGG" id="tse:THMIRHAS_21600"/>
<feature type="site" description="Electron transfer via tryptophanyl radical" evidence="13">
    <location>
        <position position="389"/>
    </location>
</feature>
<feature type="site" description="Electron transfer via tryptophanyl radical" evidence="13">
    <location>
        <position position="366"/>
    </location>
</feature>
<dbReference type="Gene3D" id="1.10.579.10">
    <property type="entry name" value="DNA Cyclobutane Dipyrimidine Photolyase, subunit A, domain 3"/>
    <property type="match status" value="1"/>
</dbReference>
<dbReference type="InterPro" id="IPR014729">
    <property type="entry name" value="Rossmann-like_a/b/a_fold"/>
</dbReference>